<proteinExistence type="predicted"/>
<dbReference type="PANTHER" id="PTHR11505">
    <property type="entry name" value="L1 TRANSPOSABLE ELEMENT-RELATED"/>
    <property type="match status" value="1"/>
</dbReference>
<sequence length="138" mass="15839">MISELGTGPNSLDAHVQQLESTTDTHSTQITCSMQQFSMLNTKLISLRRYMEDLDNRGRRNNIRIRGLLEFNTGIENLPQILTGLFNSFLNCPKDTVIKLDRVHRPHRPKGRPEETPHDIICCLCDFTLKEAIMRQTS</sequence>
<accession>A0AAD1SUI3</accession>
<dbReference type="EMBL" id="OW240918">
    <property type="protein sequence ID" value="CAH2307369.1"/>
    <property type="molecule type" value="Genomic_DNA"/>
</dbReference>
<dbReference type="AlphaFoldDB" id="A0AAD1SUI3"/>
<evidence type="ECO:0000313" key="1">
    <source>
        <dbReference type="EMBL" id="CAH2307369.1"/>
    </source>
</evidence>
<organism evidence="1 2">
    <name type="scientific">Pelobates cultripes</name>
    <name type="common">Western spadefoot toad</name>
    <dbReference type="NCBI Taxonomy" id="61616"/>
    <lineage>
        <taxon>Eukaryota</taxon>
        <taxon>Metazoa</taxon>
        <taxon>Chordata</taxon>
        <taxon>Craniata</taxon>
        <taxon>Vertebrata</taxon>
        <taxon>Euteleostomi</taxon>
        <taxon>Amphibia</taxon>
        <taxon>Batrachia</taxon>
        <taxon>Anura</taxon>
        <taxon>Pelobatoidea</taxon>
        <taxon>Pelobatidae</taxon>
        <taxon>Pelobates</taxon>
    </lineage>
</organism>
<protein>
    <submittedName>
        <fullName evidence="1">Uncharacterized protein</fullName>
    </submittedName>
</protein>
<dbReference type="InterPro" id="IPR004244">
    <property type="entry name" value="Transposase_22"/>
</dbReference>
<evidence type="ECO:0000313" key="2">
    <source>
        <dbReference type="Proteomes" id="UP001295444"/>
    </source>
</evidence>
<reference evidence="1" key="1">
    <citation type="submission" date="2022-03" db="EMBL/GenBank/DDBJ databases">
        <authorList>
            <person name="Alioto T."/>
            <person name="Alioto T."/>
            <person name="Gomez Garrido J."/>
        </authorList>
    </citation>
    <scope>NUCLEOTIDE SEQUENCE</scope>
</reference>
<name>A0AAD1SUI3_PELCU</name>
<gene>
    <name evidence="1" type="ORF">PECUL_23A032006</name>
</gene>
<dbReference type="Gene3D" id="3.30.70.1820">
    <property type="entry name" value="L1 transposable element, RRM domain"/>
    <property type="match status" value="1"/>
</dbReference>
<dbReference type="Proteomes" id="UP001295444">
    <property type="component" value="Chromosome 07"/>
</dbReference>
<keyword evidence="2" id="KW-1185">Reference proteome</keyword>